<sequence>MHISKALLLLFVLVGYTSCYAQDNEITTTEKRDRINGIYEVVNYIEKKQSYTEFTKTLQLKKEPAILLTNLKKLKVGLSSINHRYVIHMVFNKANTIAFKELTYKNIKKPLAIVVDGKIIIAPIVNSPIEQGKLEITGNFSLEEANTIVDNIKKEGALQH</sequence>
<gene>
    <name evidence="3" type="ORF">SAMN05660313_01778</name>
</gene>
<feature type="chain" id="PRO_5013063400" evidence="1">
    <location>
        <begin position="22"/>
        <end position="160"/>
    </location>
</feature>
<organism evidence="3 4">
    <name type="scientific">Cellulophaga fucicola</name>
    <dbReference type="NCBI Taxonomy" id="76595"/>
    <lineage>
        <taxon>Bacteria</taxon>
        <taxon>Pseudomonadati</taxon>
        <taxon>Bacteroidota</taxon>
        <taxon>Flavobacteriia</taxon>
        <taxon>Flavobacteriales</taxon>
        <taxon>Flavobacteriaceae</taxon>
        <taxon>Cellulophaga</taxon>
    </lineage>
</organism>
<dbReference type="Pfam" id="PF22599">
    <property type="entry name" value="SecDF_P1_head"/>
    <property type="match status" value="1"/>
</dbReference>
<accession>A0A1K1PCL0</accession>
<evidence type="ECO:0000256" key="1">
    <source>
        <dbReference type="SAM" id="SignalP"/>
    </source>
</evidence>
<keyword evidence="1" id="KW-0732">Signal</keyword>
<keyword evidence="4" id="KW-1185">Reference proteome</keyword>
<proteinExistence type="predicted"/>
<name>A0A1K1PCL0_9FLAO</name>
<dbReference type="RefSeq" id="WP_072303420.1">
    <property type="nucleotide sequence ID" value="NZ_FPIY01000002.1"/>
</dbReference>
<dbReference type="OrthoDB" id="1162158at2"/>
<dbReference type="AlphaFoldDB" id="A0A1K1PCL0"/>
<evidence type="ECO:0000313" key="3">
    <source>
        <dbReference type="EMBL" id="SFW45195.1"/>
    </source>
</evidence>
<dbReference type="Gene3D" id="3.30.1360.200">
    <property type="match status" value="1"/>
</dbReference>
<feature type="domain" description="SecDF P1 head subdomain" evidence="2">
    <location>
        <begin position="55"/>
        <end position="149"/>
    </location>
</feature>
<dbReference type="InterPro" id="IPR054384">
    <property type="entry name" value="SecDF_P1_head"/>
</dbReference>
<reference evidence="4" key="1">
    <citation type="submission" date="2016-11" db="EMBL/GenBank/DDBJ databases">
        <authorList>
            <person name="Varghese N."/>
            <person name="Submissions S."/>
        </authorList>
    </citation>
    <scope>NUCLEOTIDE SEQUENCE [LARGE SCALE GENOMIC DNA]</scope>
    <source>
        <strain evidence="4">DSM 24786</strain>
    </source>
</reference>
<dbReference type="Proteomes" id="UP000183257">
    <property type="component" value="Unassembled WGS sequence"/>
</dbReference>
<evidence type="ECO:0000313" key="4">
    <source>
        <dbReference type="Proteomes" id="UP000183257"/>
    </source>
</evidence>
<evidence type="ECO:0000259" key="2">
    <source>
        <dbReference type="Pfam" id="PF22599"/>
    </source>
</evidence>
<dbReference type="EMBL" id="FPIY01000002">
    <property type="protein sequence ID" value="SFW45195.1"/>
    <property type="molecule type" value="Genomic_DNA"/>
</dbReference>
<dbReference type="STRING" id="76595.SAMN05660313_01778"/>
<protein>
    <submittedName>
        <fullName evidence="3">Preprotein translocase subunit SecD</fullName>
    </submittedName>
</protein>
<feature type="signal peptide" evidence="1">
    <location>
        <begin position="1"/>
        <end position="21"/>
    </location>
</feature>